<reference evidence="4 6" key="2">
    <citation type="submission" date="2019-07" db="EMBL/GenBank/DDBJ databases">
        <title>Draft genome of two Muricauda strains isolated from deep sea.</title>
        <authorList>
            <person name="Sun C."/>
        </authorList>
    </citation>
    <scope>NUCLEOTIDE SEQUENCE [LARGE SCALE GENOMIC DNA]</scope>
    <source>
        <strain evidence="4 6">72</strain>
    </source>
</reference>
<proteinExistence type="predicted"/>
<evidence type="ECO:0000313" key="4">
    <source>
        <dbReference type="EMBL" id="TXJ96881.1"/>
    </source>
</evidence>
<dbReference type="RefSeq" id="WP_119647099.1">
    <property type="nucleotide sequence ID" value="NZ_QXFI01000018.1"/>
</dbReference>
<dbReference type="InterPro" id="IPR003961">
    <property type="entry name" value="FN3_dom"/>
</dbReference>
<accession>A0A3A1NJ51</accession>
<feature type="domain" description="Fibronectin type-III" evidence="2">
    <location>
        <begin position="143"/>
        <end position="233"/>
    </location>
</feature>
<reference evidence="3 5" key="1">
    <citation type="submission" date="2018-08" db="EMBL/GenBank/DDBJ databases">
        <title>Proposal of Muricauda 72 sp.nov. and Muricauda NH166 sp.nov., isolated from seawater.</title>
        <authorList>
            <person name="Cheng H."/>
            <person name="Wu Y.-H."/>
            <person name="Guo L.-L."/>
            <person name="Xu X.-W."/>
        </authorList>
    </citation>
    <scope>NUCLEOTIDE SEQUENCE [LARGE SCALE GENOMIC DNA]</scope>
    <source>
        <strain evidence="3 5">72</strain>
    </source>
</reference>
<feature type="signal peptide" evidence="1">
    <location>
        <begin position="1"/>
        <end position="20"/>
    </location>
</feature>
<dbReference type="EMBL" id="QXFI01000018">
    <property type="protein sequence ID" value="RIV45404.1"/>
    <property type="molecule type" value="Genomic_DNA"/>
</dbReference>
<dbReference type="SUPFAM" id="SSF49265">
    <property type="entry name" value="Fibronectin type III"/>
    <property type="match status" value="1"/>
</dbReference>
<gene>
    <name evidence="3" type="ORF">D2V05_07505</name>
    <name evidence="4" type="ORF">FQ017_07440</name>
</gene>
<dbReference type="Proteomes" id="UP000266691">
    <property type="component" value="Unassembled WGS sequence"/>
</dbReference>
<protein>
    <recommendedName>
        <fullName evidence="2">Fibronectin type-III domain-containing protein</fullName>
    </recommendedName>
</protein>
<evidence type="ECO:0000256" key="1">
    <source>
        <dbReference type="SAM" id="SignalP"/>
    </source>
</evidence>
<evidence type="ECO:0000259" key="2">
    <source>
        <dbReference type="PROSITE" id="PS50853"/>
    </source>
</evidence>
<evidence type="ECO:0000313" key="6">
    <source>
        <dbReference type="Proteomes" id="UP000321621"/>
    </source>
</evidence>
<comment type="caution">
    <text evidence="3">The sequence shown here is derived from an EMBL/GenBank/DDBJ whole genome shotgun (WGS) entry which is preliminary data.</text>
</comment>
<dbReference type="AlphaFoldDB" id="A0A3A1NJ51"/>
<keyword evidence="6" id="KW-1185">Reference proteome</keyword>
<keyword evidence="1" id="KW-0732">Signal</keyword>
<dbReference type="InterPro" id="IPR013783">
    <property type="entry name" value="Ig-like_fold"/>
</dbReference>
<feature type="chain" id="PRO_5017270719" description="Fibronectin type-III domain-containing protein" evidence="1">
    <location>
        <begin position="21"/>
        <end position="233"/>
    </location>
</feature>
<name>A0A3A1NJ51_9FLAO</name>
<evidence type="ECO:0000313" key="3">
    <source>
        <dbReference type="EMBL" id="RIV45404.1"/>
    </source>
</evidence>
<dbReference type="Gene3D" id="2.60.40.10">
    <property type="entry name" value="Immunoglobulins"/>
    <property type="match status" value="1"/>
</dbReference>
<dbReference type="PROSITE" id="PS50853">
    <property type="entry name" value="FN3"/>
    <property type="match status" value="1"/>
</dbReference>
<dbReference type="Proteomes" id="UP000321621">
    <property type="component" value="Unassembled WGS sequence"/>
</dbReference>
<evidence type="ECO:0000313" key="5">
    <source>
        <dbReference type="Proteomes" id="UP000266691"/>
    </source>
</evidence>
<dbReference type="OrthoDB" id="789771at2"/>
<dbReference type="EMBL" id="VNWK01000018">
    <property type="protein sequence ID" value="TXJ96881.1"/>
    <property type="molecule type" value="Genomic_DNA"/>
</dbReference>
<organism evidence="3 5">
    <name type="scientific">Flagellimonas pelagia</name>
    <dbReference type="NCBI Taxonomy" id="2306998"/>
    <lineage>
        <taxon>Bacteria</taxon>
        <taxon>Pseudomonadati</taxon>
        <taxon>Bacteroidota</taxon>
        <taxon>Flavobacteriia</taxon>
        <taxon>Flavobacteriales</taxon>
        <taxon>Flavobacteriaceae</taxon>
        <taxon>Flagellimonas</taxon>
    </lineage>
</organism>
<dbReference type="InterPro" id="IPR036116">
    <property type="entry name" value="FN3_sf"/>
</dbReference>
<sequence length="233" mass="25361">MKTLYRYLFLILTLPFISCSGGSDDPDPEPEVPAPSATTLIYPDNNEECTEGSVLSDTESQVTFQWNASTNTDSYTLKLKDLESGTESSSNTSNTTLQVTLKRGNAYSWSVVSKATGTSTTAESDTWRFYNAGAAVQNYAPFPAYDPTPAMGLSVDAGSMTLKWSGSDLDGDTLSYAIYLDTATPPTTLLGETNDNSYTTTLNTNTIYYWRVISSDTSANSSQSEIFEFRTNP</sequence>